<evidence type="ECO:0000313" key="1">
    <source>
        <dbReference type="EMBL" id="NYI69899.1"/>
    </source>
</evidence>
<reference evidence="1 2" key="1">
    <citation type="submission" date="2020-07" db="EMBL/GenBank/DDBJ databases">
        <title>Sequencing the genomes of 1000 actinobacteria strains.</title>
        <authorList>
            <person name="Klenk H.-P."/>
        </authorList>
    </citation>
    <scope>NUCLEOTIDE SEQUENCE [LARGE SCALE GENOMIC DNA]</scope>
    <source>
        <strain evidence="1 2">DSM 103164</strain>
    </source>
</reference>
<evidence type="ECO:0000313" key="2">
    <source>
        <dbReference type="Proteomes" id="UP000527616"/>
    </source>
</evidence>
<comment type="caution">
    <text evidence="1">The sequence shown here is derived from an EMBL/GenBank/DDBJ whole genome shotgun (WGS) entry which is preliminary data.</text>
</comment>
<keyword evidence="1" id="KW-0032">Aminotransferase</keyword>
<keyword evidence="1" id="KW-0808">Transferase</keyword>
<organism evidence="1 2">
    <name type="scientific">Naumannella cuiyingiana</name>
    <dbReference type="NCBI Taxonomy" id="1347891"/>
    <lineage>
        <taxon>Bacteria</taxon>
        <taxon>Bacillati</taxon>
        <taxon>Actinomycetota</taxon>
        <taxon>Actinomycetes</taxon>
        <taxon>Propionibacteriales</taxon>
        <taxon>Propionibacteriaceae</taxon>
        <taxon>Naumannella</taxon>
    </lineage>
</organism>
<accession>A0A7Z0D6R9</accession>
<dbReference type="NCBIfam" id="NF006734">
    <property type="entry name" value="PRK09266.1"/>
    <property type="match status" value="1"/>
</dbReference>
<name>A0A7Z0D6R9_9ACTN</name>
<dbReference type="AlphaFoldDB" id="A0A7Z0D6R9"/>
<dbReference type="EMBL" id="JACBZS010000001">
    <property type="protein sequence ID" value="NYI69899.1"/>
    <property type="molecule type" value="Genomic_DNA"/>
</dbReference>
<gene>
    <name evidence="1" type="ORF">GGQ54_000459</name>
</gene>
<keyword evidence="2" id="KW-1185">Reference proteome</keyword>
<proteinExistence type="predicted"/>
<dbReference type="Gene3D" id="3.20.10.10">
    <property type="entry name" value="D-amino Acid Aminotransferase, subunit A, domain 2"/>
    <property type="match status" value="1"/>
</dbReference>
<sequence>MPIALTYLNGRTPTAEQLAPLAFAGYTHFTAMQVRDRAARGLDLHLERLRSASDEMFGHHLADAELRTLLADAVRRGPRDSSLTCFVTGRPGEFTAPDVAPDLDVLVRVTDPAQPPAGPLALDAVAHERHLPEIKHTGEVAKTRYLRRAVARGFDDAAFLDRDGRLSEATIWNLAFSDGSSVIWPDAAVLPGVTMQILRRRLAALGVPQETRDIRPADLDPRLSGVVINSWSPGIALDRIGDRRLADGRAFSALLHRAYATEPAVNFD</sequence>
<dbReference type="InterPro" id="IPR036038">
    <property type="entry name" value="Aminotransferase-like"/>
</dbReference>
<protein>
    <submittedName>
        <fullName evidence="1">Branched-subunit amino acid aminotransferase/4-amino-4-deoxychorismate lyase</fullName>
    </submittedName>
</protein>
<keyword evidence="1" id="KW-0456">Lyase</keyword>
<dbReference type="InterPro" id="IPR043132">
    <property type="entry name" value="BCAT-like_C"/>
</dbReference>
<dbReference type="SUPFAM" id="SSF56752">
    <property type="entry name" value="D-aminoacid aminotransferase-like PLP-dependent enzymes"/>
    <property type="match status" value="1"/>
</dbReference>
<dbReference type="Proteomes" id="UP000527616">
    <property type="component" value="Unassembled WGS sequence"/>
</dbReference>
<dbReference type="GO" id="GO:0008483">
    <property type="term" value="F:transaminase activity"/>
    <property type="evidence" value="ECO:0007669"/>
    <property type="project" value="UniProtKB-KW"/>
</dbReference>
<dbReference type="GO" id="GO:0016829">
    <property type="term" value="F:lyase activity"/>
    <property type="evidence" value="ECO:0007669"/>
    <property type="project" value="UniProtKB-KW"/>
</dbReference>
<dbReference type="RefSeq" id="WP_179443916.1">
    <property type="nucleotide sequence ID" value="NZ_JACBZS010000001.1"/>
</dbReference>
<dbReference type="Pfam" id="PF01063">
    <property type="entry name" value="Aminotran_4"/>
    <property type="match status" value="1"/>
</dbReference>
<dbReference type="InterPro" id="IPR001544">
    <property type="entry name" value="Aminotrans_IV"/>
</dbReference>